<dbReference type="GO" id="GO:0004854">
    <property type="term" value="F:xanthine dehydrogenase activity"/>
    <property type="evidence" value="ECO:0007669"/>
    <property type="project" value="UniProtKB-EC"/>
</dbReference>
<gene>
    <name evidence="3" type="primary">pucA</name>
    <name evidence="3" type="ORF">PIGHUM_01468</name>
</gene>
<reference evidence="3 4" key="1">
    <citation type="submission" date="2018-10" db="EMBL/GenBank/DDBJ databases">
        <authorList>
            <person name="Criscuolo A."/>
        </authorList>
    </citation>
    <scope>NUCLEOTIDE SEQUENCE [LARGE SCALE GENOMIC DNA]</scope>
    <source>
        <strain evidence="3">DnA1</strain>
    </source>
</reference>
<dbReference type="Pfam" id="PF13478">
    <property type="entry name" value="XdhC_C"/>
    <property type="match status" value="1"/>
</dbReference>
<evidence type="ECO:0000259" key="2">
    <source>
        <dbReference type="Pfam" id="PF13478"/>
    </source>
</evidence>
<dbReference type="InterPro" id="IPR003777">
    <property type="entry name" value="XdhC_CoxI"/>
</dbReference>
<accession>A0A3P4B1E7</accession>
<dbReference type="AlphaFoldDB" id="A0A3P4B1E7"/>
<dbReference type="SUPFAM" id="SSF51735">
    <property type="entry name" value="NAD(P)-binding Rossmann-fold domains"/>
    <property type="match status" value="1"/>
</dbReference>
<dbReference type="PANTHER" id="PTHR30388:SF4">
    <property type="entry name" value="MOLYBDENUM COFACTOR INSERTION CHAPERONE PAOD"/>
    <property type="match status" value="1"/>
</dbReference>
<dbReference type="PANTHER" id="PTHR30388">
    <property type="entry name" value="ALDEHYDE OXIDOREDUCTASE MOLYBDENUM COFACTOR ASSEMBLY PROTEIN"/>
    <property type="match status" value="1"/>
</dbReference>
<evidence type="ECO:0000259" key="1">
    <source>
        <dbReference type="Pfam" id="PF02625"/>
    </source>
</evidence>
<dbReference type="EC" id="1.17.1.4" evidence="3"/>
<dbReference type="InterPro" id="IPR052698">
    <property type="entry name" value="MoCofactor_Util/Proc"/>
</dbReference>
<dbReference type="Pfam" id="PF02625">
    <property type="entry name" value="XdhC_CoxI"/>
    <property type="match status" value="1"/>
</dbReference>
<dbReference type="Gene3D" id="3.40.50.720">
    <property type="entry name" value="NAD(P)-binding Rossmann-like Domain"/>
    <property type="match status" value="1"/>
</dbReference>
<dbReference type="InterPro" id="IPR036291">
    <property type="entry name" value="NAD(P)-bd_dom_sf"/>
</dbReference>
<proteinExistence type="predicted"/>
<dbReference type="Proteomes" id="UP000277294">
    <property type="component" value="Unassembled WGS sequence"/>
</dbReference>
<evidence type="ECO:0000313" key="3">
    <source>
        <dbReference type="EMBL" id="VCU69406.1"/>
    </source>
</evidence>
<dbReference type="InterPro" id="IPR027051">
    <property type="entry name" value="XdhC_Rossmann_dom"/>
</dbReference>
<name>A0A3P4B1E7_9BURK</name>
<protein>
    <submittedName>
        <fullName evidence="3">Putative xanthine dehydrogenase subunit A</fullName>
        <ecNumber evidence="3">1.17.1.4</ecNumber>
    </submittedName>
</protein>
<feature type="domain" description="XdhC Rossmann" evidence="2">
    <location>
        <begin position="174"/>
        <end position="314"/>
    </location>
</feature>
<dbReference type="EMBL" id="UWPJ01000014">
    <property type="protein sequence ID" value="VCU69406.1"/>
    <property type="molecule type" value="Genomic_DNA"/>
</dbReference>
<keyword evidence="4" id="KW-1185">Reference proteome</keyword>
<evidence type="ECO:0000313" key="4">
    <source>
        <dbReference type="Proteomes" id="UP000277294"/>
    </source>
</evidence>
<keyword evidence="3" id="KW-0560">Oxidoreductase</keyword>
<organism evidence="3 4">
    <name type="scientific">Pigmentiphaga humi</name>
    <dbReference type="NCBI Taxonomy" id="2478468"/>
    <lineage>
        <taxon>Bacteria</taxon>
        <taxon>Pseudomonadati</taxon>
        <taxon>Pseudomonadota</taxon>
        <taxon>Betaproteobacteria</taxon>
        <taxon>Burkholderiales</taxon>
        <taxon>Alcaligenaceae</taxon>
        <taxon>Pigmentiphaga</taxon>
    </lineage>
</organism>
<sequence>MQAECLTIMDNVDLDVLRRLAQWRREGHRAVLGTVTRTWGSAPRPVGAMVAVREDGAIAGSVSGGCIEDDLADKARSGAWPADVPSVVRYGISGEEATRFGLPCGGTLELVLEPVAGHSGLDELLAKLEDGRRVLRRLDLASGRATLEPARDAADTVALGDGELVATHGPSWRLLIIGAGQMSQYLAQMAQALDYEVIVCDPREEYSEGWNVPGTRLVATMPDDTVTELRPDRHTAVVALTHDPKLDDLALMEALKSEAFYVGAIGSRANQRKRRERLLDFDLTADDLARLHGPVGLRIGARTPSEIAVAILAHMTAERYGYHKLEFEPSPYRAARGPL</sequence>
<feature type="domain" description="XdhC- CoxI" evidence="1">
    <location>
        <begin position="23"/>
        <end position="91"/>
    </location>
</feature>